<reference evidence="2" key="1">
    <citation type="submission" date="2009-10" db="EMBL/GenBank/DDBJ databases">
        <title>Diversity of trophic interactions inside an arsenic-rich microbial ecosystem.</title>
        <authorList>
            <person name="Bertin P.N."/>
            <person name="Heinrich-Salmeron A."/>
            <person name="Pelletier E."/>
            <person name="Goulhen-Chollet F."/>
            <person name="Arsene-Ploetze F."/>
            <person name="Gallien S."/>
            <person name="Calteau A."/>
            <person name="Vallenet D."/>
            <person name="Casiot C."/>
            <person name="Chane-Woon-Ming B."/>
            <person name="Giloteaux L."/>
            <person name="Barakat M."/>
            <person name="Bonnefoy V."/>
            <person name="Bruneel O."/>
            <person name="Chandler M."/>
            <person name="Cleiss J."/>
            <person name="Duran R."/>
            <person name="Elbaz-Poulichet F."/>
            <person name="Fonknechten N."/>
            <person name="Lauga B."/>
            <person name="Mornico D."/>
            <person name="Ortet P."/>
            <person name="Schaeffer C."/>
            <person name="Siguier P."/>
            <person name="Alexander Thil Smith A."/>
            <person name="Van Dorsselaer A."/>
            <person name="Weissenbach J."/>
            <person name="Medigue C."/>
            <person name="Le Paslier D."/>
        </authorList>
    </citation>
    <scope>NUCLEOTIDE SEQUENCE</scope>
</reference>
<gene>
    <name evidence="2" type="ORF">CARN6_0712</name>
</gene>
<dbReference type="AlphaFoldDB" id="E6QJG4"/>
<feature type="compositionally biased region" description="Pro residues" evidence="1">
    <location>
        <begin position="105"/>
        <end position="115"/>
    </location>
</feature>
<proteinExistence type="predicted"/>
<name>E6QJG4_9ZZZZ</name>
<sequence>MGQVVRRFRCHRADGGQLAKGGVMNAEDQEKMDSIAKRLAENGGISRASAHRLLQQVFFQEDITDRYVRTEVGFVAMGLTVFVPEKVVIPDQLPDFYQNLDRFPPHQPRPTPPTPENRERLEAASRRMGFRVTPVTDRPNHYRWVVKVAEDEAPEILRIWDRYVRSEYAVNLAQMMDTDEEGQKRLSADLQRDRERVRCAEASAEREKKVWDRERRRHWPFQVVVDNTSEGKVTGGEDPEHPSQKDAGDR</sequence>
<protein>
    <submittedName>
        <fullName evidence="2">Uncharacterized protein</fullName>
    </submittedName>
</protein>
<feature type="region of interest" description="Disordered" evidence="1">
    <location>
        <begin position="225"/>
        <end position="250"/>
    </location>
</feature>
<dbReference type="EMBL" id="CABQ01000087">
    <property type="protein sequence ID" value="CBI07380.1"/>
    <property type="molecule type" value="Genomic_DNA"/>
</dbReference>
<evidence type="ECO:0000256" key="1">
    <source>
        <dbReference type="SAM" id="MobiDB-lite"/>
    </source>
</evidence>
<feature type="compositionally biased region" description="Basic and acidic residues" evidence="1">
    <location>
        <begin position="238"/>
        <end position="250"/>
    </location>
</feature>
<evidence type="ECO:0000313" key="2">
    <source>
        <dbReference type="EMBL" id="CBI07380.1"/>
    </source>
</evidence>
<comment type="caution">
    <text evidence="2">The sequence shown here is derived from an EMBL/GenBank/DDBJ whole genome shotgun (WGS) entry which is preliminary data.</text>
</comment>
<accession>E6QJG4</accession>
<organism evidence="2">
    <name type="scientific">mine drainage metagenome</name>
    <dbReference type="NCBI Taxonomy" id="410659"/>
    <lineage>
        <taxon>unclassified sequences</taxon>
        <taxon>metagenomes</taxon>
        <taxon>ecological metagenomes</taxon>
    </lineage>
</organism>
<feature type="region of interest" description="Disordered" evidence="1">
    <location>
        <begin position="99"/>
        <end position="119"/>
    </location>
</feature>